<protein>
    <recommendedName>
        <fullName evidence="2">Chemotaxis methyl-accepting receptor HlyB-like 4HB MCP domain-containing protein</fullName>
    </recommendedName>
</protein>
<keyword evidence="1" id="KW-0472">Membrane</keyword>
<keyword evidence="1" id="KW-1133">Transmembrane helix</keyword>
<evidence type="ECO:0000313" key="3">
    <source>
        <dbReference type="EMBL" id="CAG5072833.1"/>
    </source>
</evidence>
<evidence type="ECO:0000313" key="4">
    <source>
        <dbReference type="Proteomes" id="UP000679725"/>
    </source>
</evidence>
<comment type="caution">
    <text evidence="3">The sequence shown here is derived from an EMBL/GenBank/DDBJ whole genome shotgun (WGS) entry which is preliminary data.</text>
</comment>
<organism evidence="3 4">
    <name type="scientific">Dyadobacter linearis</name>
    <dbReference type="NCBI Taxonomy" id="2823330"/>
    <lineage>
        <taxon>Bacteria</taxon>
        <taxon>Pseudomonadati</taxon>
        <taxon>Bacteroidota</taxon>
        <taxon>Cytophagia</taxon>
        <taxon>Cytophagales</taxon>
        <taxon>Spirosomataceae</taxon>
        <taxon>Dyadobacter</taxon>
    </lineage>
</organism>
<name>A0ABM8UVK4_9BACT</name>
<feature type="transmembrane region" description="Helical" evidence="1">
    <location>
        <begin position="224"/>
        <end position="250"/>
    </location>
</feature>
<evidence type="ECO:0000256" key="1">
    <source>
        <dbReference type="SAM" id="Phobius"/>
    </source>
</evidence>
<dbReference type="InterPro" id="IPR024478">
    <property type="entry name" value="HlyB_4HB_MCP"/>
</dbReference>
<dbReference type="Pfam" id="PF12729">
    <property type="entry name" value="4HB_MCP_1"/>
    <property type="match status" value="1"/>
</dbReference>
<sequence length="270" mass="30512">MFCLEWDIKLYLCYVNLKRYYSIIAILISVDEVYKPHEMKWTFVIQRKFRAAALLGGIMLVVILGTVLLQRNAQGIDQSSASIYNDRLIPATTILYITENLYSKRLTLENHLFTSEGTSELPVSEQLKSYDKSIDSLIRVFEKTYLVAEEEKSLTAFKEQNSRYVHLEQEILNQCAAGNVEGGKRVFAQNGALKFKEAVASLNALTNIQSDVGKDLMKESKSNMASFGVITSLQIGLAVIIGLMILVLIYDSKIIEKPALKDKSQYFNLN</sequence>
<feature type="domain" description="Chemotaxis methyl-accepting receptor HlyB-like 4HB MCP" evidence="2">
    <location>
        <begin position="45"/>
        <end position="223"/>
    </location>
</feature>
<feature type="transmembrane region" description="Helical" evidence="1">
    <location>
        <begin position="49"/>
        <end position="69"/>
    </location>
</feature>
<evidence type="ECO:0000259" key="2">
    <source>
        <dbReference type="Pfam" id="PF12729"/>
    </source>
</evidence>
<reference evidence="3 4" key="1">
    <citation type="submission" date="2021-04" db="EMBL/GenBank/DDBJ databases">
        <authorList>
            <person name="Rodrigo-Torres L."/>
            <person name="Arahal R. D."/>
            <person name="Lucena T."/>
        </authorList>
    </citation>
    <scope>NUCLEOTIDE SEQUENCE [LARGE SCALE GENOMIC DNA]</scope>
    <source>
        <strain evidence="3 4">CECT 9623</strain>
    </source>
</reference>
<proteinExistence type="predicted"/>
<keyword evidence="4" id="KW-1185">Reference proteome</keyword>
<dbReference type="EMBL" id="CAJRAU010000007">
    <property type="protein sequence ID" value="CAG5072833.1"/>
    <property type="molecule type" value="Genomic_DNA"/>
</dbReference>
<keyword evidence="1" id="KW-0812">Transmembrane</keyword>
<accession>A0ABM8UVK4</accession>
<dbReference type="Proteomes" id="UP000679725">
    <property type="component" value="Unassembled WGS sequence"/>
</dbReference>
<gene>
    <name evidence="3" type="ORF">DYBT9623_04374</name>
</gene>